<sequence length="315" mass="34450">MKTTRSGKPISSRSEESDSSSTNGALEREEMLKALASQTLAQFQIDGLSSPSDDEDDEDDEDDGEEWGGIQSDSEADDENFSVAGTDEDFDGPEDLLQESTSRPLQASTSAQQSKKEEPEIIVFNDPSRSVISNIDASTLRKQTRTELDSSDRKGKRKNVNDEEAKLAQLDRSLSNLVSHLSGPKKTQTIELDTILSSTLPPLTRDKNPQRHPRPIKTGIARAELSRSLAADKEALISGTVRASNAKTTTKRQKRAIDGTADRERRNRKTQTDSIPIGKSGGGGLIKLSSYDIRSTTSANRNSFRPVGKSSRGRR</sequence>
<dbReference type="EMBL" id="PKSM01000089">
    <property type="protein sequence ID" value="POW14703.1"/>
    <property type="molecule type" value="Genomic_DNA"/>
</dbReference>
<feature type="compositionally biased region" description="Acidic residues" evidence="1">
    <location>
        <begin position="74"/>
        <end position="97"/>
    </location>
</feature>
<feature type="compositionally biased region" description="Polar residues" evidence="1">
    <location>
        <begin position="292"/>
        <end position="303"/>
    </location>
</feature>
<name>A0A2S4VYV0_9BASI</name>
<feature type="compositionally biased region" description="Basic and acidic residues" evidence="1">
    <location>
        <begin position="144"/>
        <end position="166"/>
    </location>
</feature>
<dbReference type="OrthoDB" id="2506533at2759"/>
<dbReference type="Proteomes" id="UP000238274">
    <property type="component" value="Unassembled WGS sequence"/>
</dbReference>
<dbReference type="AlphaFoldDB" id="A0A2S4VYV0"/>
<feature type="compositionally biased region" description="Acidic residues" evidence="1">
    <location>
        <begin position="52"/>
        <end position="66"/>
    </location>
</feature>
<feature type="region of interest" description="Disordered" evidence="1">
    <location>
        <begin position="242"/>
        <end position="315"/>
    </location>
</feature>
<feature type="region of interest" description="Disordered" evidence="1">
    <location>
        <begin position="1"/>
        <end position="167"/>
    </location>
</feature>
<reference evidence="2 3" key="1">
    <citation type="submission" date="2017-12" db="EMBL/GenBank/DDBJ databases">
        <title>Gene loss provides genomic basis for host adaptation in cereal stripe rust fungi.</title>
        <authorList>
            <person name="Xia C."/>
        </authorList>
    </citation>
    <scope>NUCLEOTIDE SEQUENCE [LARGE SCALE GENOMIC DNA]</scope>
    <source>
        <strain evidence="2 3">93TX-2</strain>
    </source>
</reference>
<feature type="compositionally biased region" description="Polar residues" evidence="1">
    <location>
        <begin position="127"/>
        <end position="141"/>
    </location>
</feature>
<dbReference type="VEuPathDB" id="FungiDB:PSHT_07319"/>
<evidence type="ECO:0000256" key="1">
    <source>
        <dbReference type="SAM" id="MobiDB-lite"/>
    </source>
</evidence>
<accession>A0A2S4VYV0</accession>
<keyword evidence="3" id="KW-1185">Reference proteome</keyword>
<evidence type="ECO:0000313" key="2">
    <source>
        <dbReference type="EMBL" id="POW14703.1"/>
    </source>
</evidence>
<protein>
    <submittedName>
        <fullName evidence="2">Uncharacterized protein</fullName>
    </submittedName>
</protein>
<evidence type="ECO:0000313" key="3">
    <source>
        <dbReference type="Proteomes" id="UP000238274"/>
    </source>
</evidence>
<reference evidence="3" key="3">
    <citation type="journal article" date="2018" name="Mol. Plant Microbe Interact.">
        <title>Genome sequence resources for the wheat stripe rust pathogen (Puccinia striiformis f. sp. tritici) and the barley stripe rust pathogen (Puccinia striiformis f. sp. hordei).</title>
        <authorList>
            <person name="Xia C."/>
            <person name="Wang M."/>
            <person name="Yin C."/>
            <person name="Cornejo O.E."/>
            <person name="Hulbert S.H."/>
            <person name="Chen X."/>
        </authorList>
    </citation>
    <scope>NUCLEOTIDE SEQUENCE [LARGE SCALE GENOMIC DNA]</scope>
    <source>
        <strain evidence="3">93TX-2</strain>
    </source>
</reference>
<feature type="region of interest" description="Disordered" evidence="1">
    <location>
        <begin position="198"/>
        <end position="220"/>
    </location>
</feature>
<gene>
    <name evidence="2" type="ORF">PSHT_07319</name>
</gene>
<feature type="compositionally biased region" description="Polar residues" evidence="1">
    <location>
        <begin position="36"/>
        <end position="51"/>
    </location>
</feature>
<proteinExistence type="predicted"/>
<comment type="caution">
    <text evidence="2">The sequence shown here is derived from an EMBL/GenBank/DDBJ whole genome shotgun (WGS) entry which is preliminary data.</text>
</comment>
<organism evidence="2 3">
    <name type="scientific">Puccinia striiformis</name>
    <dbReference type="NCBI Taxonomy" id="27350"/>
    <lineage>
        <taxon>Eukaryota</taxon>
        <taxon>Fungi</taxon>
        <taxon>Dikarya</taxon>
        <taxon>Basidiomycota</taxon>
        <taxon>Pucciniomycotina</taxon>
        <taxon>Pucciniomycetes</taxon>
        <taxon>Pucciniales</taxon>
        <taxon>Pucciniaceae</taxon>
        <taxon>Puccinia</taxon>
    </lineage>
</organism>
<reference evidence="3" key="2">
    <citation type="journal article" date="2018" name="BMC Genomics">
        <title>Genomic insights into host adaptation between the wheat stripe rust pathogen (Puccinia striiformis f. sp. tritici) and the barley stripe rust pathogen (Puccinia striiformis f. sp. hordei).</title>
        <authorList>
            <person name="Xia C."/>
            <person name="Wang M."/>
            <person name="Yin C."/>
            <person name="Cornejo O.E."/>
            <person name="Hulbert S.H."/>
            <person name="Chen X."/>
        </authorList>
    </citation>
    <scope>NUCLEOTIDE SEQUENCE [LARGE SCALE GENOMIC DNA]</scope>
    <source>
        <strain evidence="3">93TX-2</strain>
    </source>
</reference>
<feature type="compositionally biased region" description="Polar residues" evidence="1">
    <location>
        <begin position="98"/>
        <end position="113"/>
    </location>
</feature>
<feature type="compositionally biased region" description="Basic and acidic residues" evidence="1">
    <location>
        <begin position="255"/>
        <end position="265"/>
    </location>
</feature>